<dbReference type="InterPro" id="IPR009057">
    <property type="entry name" value="Homeodomain-like_sf"/>
</dbReference>
<evidence type="ECO:0000259" key="3">
    <source>
        <dbReference type="PROSITE" id="PS01124"/>
    </source>
</evidence>
<proteinExistence type="predicted"/>
<evidence type="ECO:0000313" key="4">
    <source>
        <dbReference type="EMBL" id="GAA1951623.1"/>
    </source>
</evidence>
<keyword evidence="5" id="KW-1185">Reference proteome</keyword>
<evidence type="ECO:0000256" key="2">
    <source>
        <dbReference type="ARBA" id="ARBA00023163"/>
    </source>
</evidence>
<dbReference type="InterPro" id="IPR029062">
    <property type="entry name" value="Class_I_gatase-like"/>
</dbReference>
<accession>A0ABP5BS86</accession>
<name>A0ABP5BS86_9ACTN</name>
<dbReference type="Proteomes" id="UP001499854">
    <property type="component" value="Unassembled WGS sequence"/>
</dbReference>
<evidence type="ECO:0000256" key="1">
    <source>
        <dbReference type="ARBA" id="ARBA00023015"/>
    </source>
</evidence>
<dbReference type="CDD" id="cd03137">
    <property type="entry name" value="GATase1_AraC_1"/>
    <property type="match status" value="1"/>
</dbReference>
<dbReference type="RefSeq" id="WP_344655071.1">
    <property type="nucleotide sequence ID" value="NZ_BAAAQM010000001.1"/>
</dbReference>
<dbReference type="SUPFAM" id="SSF46689">
    <property type="entry name" value="Homeodomain-like"/>
    <property type="match status" value="2"/>
</dbReference>
<reference evidence="5" key="1">
    <citation type="journal article" date="2019" name="Int. J. Syst. Evol. Microbiol.">
        <title>The Global Catalogue of Microorganisms (GCM) 10K type strain sequencing project: providing services to taxonomists for standard genome sequencing and annotation.</title>
        <authorList>
            <consortium name="The Broad Institute Genomics Platform"/>
            <consortium name="The Broad Institute Genome Sequencing Center for Infectious Disease"/>
            <person name="Wu L."/>
            <person name="Ma J."/>
        </authorList>
    </citation>
    <scope>NUCLEOTIDE SEQUENCE [LARGE SCALE GENOMIC DNA]</scope>
    <source>
        <strain evidence="5">JCM 16013</strain>
    </source>
</reference>
<comment type="caution">
    <text evidence="4">The sequence shown here is derived from an EMBL/GenBank/DDBJ whole genome shotgun (WGS) entry which is preliminary data.</text>
</comment>
<dbReference type="EMBL" id="BAAAQM010000001">
    <property type="protein sequence ID" value="GAA1951623.1"/>
    <property type="molecule type" value="Genomic_DNA"/>
</dbReference>
<organism evidence="4 5">
    <name type="scientific">Catenulispora subtropica</name>
    <dbReference type="NCBI Taxonomy" id="450798"/>
    <lineage>
        <taxon>Bacteria</taxon>
        <taxon>Bacillati</taxon>
        <taxon>Actinomycetota</taxon>
        <taxon>Actinomycetes</taxon>
        <taxon>Catenulisporales</taxon>
        <taxon>Catenulisporaceae</taxon>
        <taxon>Catenulispora</taxon>
    </lineage>
</organism>
<dbReference type="Pfam" id="PF01965">
    <property type="entry name" value="DJ-1_PfpI"/>
    <property type="match status" value="1"/>
</dbReference>
<keyword evidence="2" id="KW-0804">Transcription</keyword>
<evidence type="ECO:0000313" key="5">
    <source>
        <dbReference type="Proteomes" id="UP001499854"/>
    </source>
</evidence>
<dbReference type="Pfam" id="PF12833">
    <property type="entry name" value="HTH_18"/>
    <property type="match status" value="1"/>
</dbReference>
<dbReference type="Gene3D" id="3.40.50.880">
    <property type="match status" value="1"/>
</dbReference>
<dbReference type="PROSITE" id="PS01124">
    <property type="entry name" value="HTH_ARAC_FAMILY_2"/>
    <property type="match status" value="1"/>
</dbReference>
<dbReference type="InterPro" id="IPR002818">
    <property type="entry name" value="DJ-1/PfpI"/>
</dbReference>
<keyword evidence="1" id="KW-0805">Transcription regulation</keyword>
<sequence>MSRRVVFLVFPRFQMLDLTGPLEVFTQADSLFQPARRRYRTEVVALGREPVTATDGLAVVPHATLAEAATLPVDTLVVVGGFGVREAARDPIYVDWVRDMAARARRVTSVCSGAFLLAAAGVLDGRRAVTHWSNCEELARAYPRVRVESDPIFVRSDPVWTSAGVTAGLDLAMALVEDDHGAATARRIAKQLVVFVQRPGGQAQFSTQLAAQRPGRDSLREVQEWIADHLGEDLSLAALARRAALSERHFSRVFRAETGMTVAAYVEAARVEAAQRLLESTGDGLDRIARTCGFGTVETMHRTFNRAVRVTPGEYRRHFSHRRPTR</sequence>
<dbReference type="SUPFAM" id="SSF52317">
    <property type="entry name" value="Class I glutamine amidotransferase-like"/>
    <property type="match status" value="1"/>
</dbReference>
<dbReference type="InterPro" id="IPR018060">
    <property type="entry name" value="HTH_AraC"/>
</dbReference>
<protein>
    <submittedName>
        <fullName evidence="4">GlxA family transcriptional regulator</fullName>
    </submittedName>
</protein>
<dbReference type="SMART" id="SM00342">
    <property type="entry name" value="HTH_ARAC"/>
    <property type="match status" value="1"/>
</dbReference>
<dbReference type="InterPro" id="IPR052158">
    <property type="entry name" value="INH-QAR"/>
</dbReference>
<dbReference type="PANTHER" id="PTHR43130:SF3">
    <property type="entry name" value="HTH-TYPE TRANSCRIPTIONAL REGULATOR RV1931C"/>
    <property type="match status" value="1"/>
</dbReference>
<dbReference type="PANTHER" id="PTHR43130">
    <property type="entry name" value="ARAC-FAMILY TRANSCRIPTIONAL REGULATOR"/>
    <property type="match status" value="1"/>
</dbReference>
<feature type="domain" description="HTH araC/xylS-type" evidence="3">
    <location>
        <begin position="220"/>
        <end position="318"/>
    </location>
</feature>
<dbReference type="Gene3D" id="1.10.10.60">
    <property type="entry name" value="Homeodomain-like"/>
    <property type="match status" value="1"/>
</dbReference>
<gene>
    <name evidence="4" type="ORF">GCM10009838_03410</name>
</gene>